<dbReference type="EMBL" id="JAAOCD010000004">
    <property type="protein sequence ID" value="NHK98805.1"/>
    <property type="molecule type" value="Genomic_DNA"/>
</dbReference>
<name>A0ABX0HZS5_9BURK</name>
<accession>A0ABX0HZS5</accession>
<proteinExistence type="predicted"/>
<comment type="caution">
    <text evidence="1">The sequence shown here is derived from an EMBL/GenBank/DDBJ whole genome shotgun (WGS) entry which is preliminary data.</text>
</comment>
<dbReference type="Proteomes" id="UP000802098">
    <property type="component" value="Unassembled WGS sequence"/>
</dbReference>
<evidence type="ECO:0000313" key="2">
    <source>
        <dbReference type="Proteomes" id="UP000802098"/>
    </source>
</evidence>
<reference evidence="1 2" key="1">
    <citation type="submission" date="2020-03" db="EMBL/GenBank/DDBJ databases">
        <title>Rubrivivax benzoatilyticus JA2 (sequenced after 10 years sub-culturing).</title>
        <authorList>
            <person name="Gupta D."/>
            <person name="Chintalapati S."/>
            <person name="Chintalapati V.R."/>
        </authorList>
    </citation>
    <scope>NUCLEOTIDE SEQUENCE [LARGE SCALE GENOMIC DNA]</scope>
    <source>
        <strain evidence="1 2">JA2-Mal</strain>
    </source>
</reference>
<evidence type="ECO:0008006" key="3">
    <source>
        <dbReference type="Google" id="ProtNLM"/>
    </source>
</evidence>
<evidence type="ECO:0000313" key="1">
    <source>
        <dbReference type="EMBL" id="NHK98805.1"/>
    </source>
</evidence>
<keyword evidence="2" id="KW-1185">Reference proteome</keyword>
<protein>
    <recommendedName>
        <fullName evidence="3">PIN domain-containing protein</fullName>
    </recommendedName>
</protein>
<sequence length="80" mass="9169">MAVEEPLPAPLRPHRGPVLVDSGPLLALMNRHDAWHVRTRDWLAANRQARLKIRHLLSVDTDFDVYRDRSGRALINLLVV</sequence>
<organism evidence="1 2">
    <name type="scientific">Rubrivivax benzoatilyticus</name>
    <dbReference type="NCBI Taxonomy" id="316997"/>
    <lineage>
        <taxon>Bacteria</taxon>
        <taxon>Pseudomonadati</taxon>
        <taxon>Pseudomonadota</taxon>
        <taxon>Betaproteobacteria</taxon>
        <taxon>Burkholderiales</taxon>
        <taxon>Sphaerotilaceae</taxon>
        <taxon>Rubrivivax</taxon>
    </lineage>
</organism>
<gene>
    <name evidence="1" type="ORF">G7087_10505</name>
</gene>